<keyword evidence="1" id="KW-0677">Repeat</keyword>
<dbReference type="EMBL" id="CAKOFQ010006900">
    <property type="protein sequence ID" value="CAH1980810.1"/>
    <property type="molecule type" value="Genomic_DNA"/>
</dbReference>
<dbReference type="OrthoDB" id="60433at2759"/>
<dbReference type="PANTHER" id="PTHR14491">
    <property type="entry name" value="SOSONDOWAH, ISOFORM G"/>
    <property type="match status" value="1"/>
</dbReference>
<keyword evidence="2" id="KW-0040">ANK repeat</keyword>
<evidence type="ECO:0000256" key="2">
    <source>
        <dbReference type="ARBA" id="ARBA00023043"/>
    </source>
</evidence>
<feature type="compositionally biased region" description="Pro residues" evidence="3">
    <location>
        <begin position="85"/>
        <end position="96"/>
    </location>
</feature>
<evidence type="ECO:0000256" key="3">
    <source>
        <dbReference type="SAM" id="MobiDB-lite"/>
    </source>
</evidence>
<reference evidence="5" key="1">
    <citation type="submission" date="2022-03" db="EMBL/GenBank/DDBJ databases">
        <authorList>
            <person name="Sayadi A."/>
        </authorList>
    </citation>
    <scope>NUCLEOTIDE SEQUENCE</scope>
</reference>
<comment type="caution">
    <text evidence="5">The sequence shown here is derived from an EMBL/GenBank/DDBJ whole genome shotgun (WGS) entry which is preliminary data.</text>
</comment>
<organism evidence="5 6">
    <name type="scientific">Acanthoscelides obtectus</name>
    <name type="common">Bean weevil</name>
    <name type="synonym">Bruchus obtectus</name>
    <dbReference type="NCBI Taxonomy" id="200917"/>
    <lineage>
        <taxon>Eukaryota</taxon>
        <taxon>Metazoa</taxon>
        <taxon>Ecdysozoa</taxon>
        <taxon>Arthropoda</taxon>
        <taxon>Hexapoda</taxon>
        <taxon>Insecta</taxon>
        <taxon>Pterygota</taxon>
        <taxon>Neoptera</taxon>
        <taxon>Endopterygota</taxon>
        <taxon>Coleoptera</taxon>
        <taxon>Polyphaga</taxon>
        <taxon>Cucujiformia</taxon>
        <taxon>Chrysomeloidea</taxon>
        <taxon>Chrysomelidae</taxon>
        <taxon>Bruchinae</taxon>
        <taxon>Bruchini</taxon>
        <taxon>Acanthoscelides</taxon>
    </lineage>
</organism>
<feature type="domain" description="SOWAHA-C winged helix-turn-helix" evidence="4">
    <location>
        <begin position="10"/>
        <end position="84"/>
    </location>
</feature>
<dbReference type="PANTHER" id="PTHR14491:SF7">
    <property type="entry name" value="SOSONDOWAH, ISOFORM G"/>
    <property type="match status" value="1"/>
</dbReference>
<feature type="compositionally biased region" description="Basic and acidic residues" evidence="3">
    <location>
        <begin position="184"/>
        <end position="195"/>
    </location>
</feature>
<evidence type="ECO:0000313" key="5">
    <source>
        <dbReference type="EMBL" id="CAH1980810.1"/>
    </source>
</evidence>
<keyword evidence="6" id="KW-1185">Reference proteome</keyword>
<gene>
    <name evidence="5" type="ORF">ACAOBT_LOCUS14187</name>
</gene>
<protein>
    <recommendedName>
        <fullName evidence="4">SOWAHA-C winged helix-turn-helix domain-containing protein</fullName>
    </recommendedName>
</protein>
<evidence type="ECO:0000256" key="1">
    <source>
        <dbReference type="ARBA" id="ARBA00022737"/>
    </source>
</evidence>
<accession>A0A9P0PHH1</accession>
<name>A0A9P0PHH1_ACAOB</name>
<sequence length="245" mass="27504">MVDHNMAASELTLELLYEFFKENGGKVKNIDAVRYFKSYLTDPTHKKENRFKFKTFVNTIAYKVSEGDEKILILKTQYQNTLYPPQSPSYPPPPYSPQADPRNSLGIPVTPPFSPMGMGMQSPPRQPPPYRPPPPPPEYTSSSSLDTMSIGSVTSLNDHGTPQAPPRRRDSDRRRSAPMVDELTTPKKPQEKENQVDGGPAAGEEKLSVKERTQKFNRLASIEDELSPRQPKSAEKKMNNSRVSG</sequence>
<feature type="compositionally biased region" description="Polar residues" evidence="3">
    <location>
        <begin position="139"/>
        <end position="160"/>
    </location>
</feature>
<feature type="region of interest" description="Disordered" evidence="3">
    <location>
        <begin position="83"/>
        <end position="245"/>
    </location>
</feature>
<dbReference type="Pfam" id="PF25877">
    <property type="entry name" value="WHD_SOWAH"/>
    <property type="match status" value="1"/>
</dbReference>
<evidence type="ECO:0000313" key="6">
    <source>
        <dbReference type="Proteomes" id="UP001152888"/>
    </source>
</evidence>
<feature type="compositionally biased region" description="Basic and acidic residues" evidence="3">
    <location>
        <begin position="203"/>
        <end position="214"/>
    </location>
</feature>
<proteinExistence type="predicted"/>
<evidence type="ECO:0000259" key="4">
    <source>
        <dbReference type="Pfam" id="PF25877"/>
    </source>
</evidence>
<feature type="compositionally biased region" description="Pro residues" evidence="3">
    <location>
        <begin position="124"/>
        <end position="138"/>
    </location>
</feature>
<dbReference type="AlphaFoldDB" id="A0A9P0PHH1"/>
<dbReference type="InterPro" id="IPR058889">
    <property type="entry name" value="WHD_SOWAHA-C"/>
</dbReference>
<dbReference type="Proteomes" id="UP001152888">
    <property type="component" value="Unassembled WGS sequence"/>
</dbReference>